<proteinExistence type="predicted"/>
<reference evidence="1 2" key="1">
    <citation type="submission" date="2019-09" db="EMBL/GenBank/DDBJ databases">
        <authorList>
            <person name="Mazhar S."/>
            <person name="Altermann E."/>
            <person name="Hill C."/>
            <person name="Mcauliffe O."/>
        </authorList>
    </citation>
    <scope>NUCLEOTIDE SEQUENCE [LARGE SCALE GENOMIC DNA]</scope>
    <source>
        <strain evidence="1 2">ATCC 51831</strain>
    </source>
</reference>
<comment type="caution">
    <text evidence="1">The sequence shown here is derived from an EMBL/GenBank/DDBJ whole genome shotgun (WGS) entry which is preliminary data.</text>
</comment>
<evidence type="ECO:0000313" key="2">
    <source>
        <dbReference type="Proteomes" id="UP000295735"/>
    </source>
</evidence>
<name>A0ABQ6R6T7_9STAP</name>
<dbReference type="RefSeq" id="WP_149459770.1">
    <property type="nucleotide sequence ID" value="NZ_SCWC02000009.1"/>
</dbReference>
<dbReference type="NCBIfam" id="TIGR03696">
    <property type="entry name" value="Rhs_assc_core"/>
    <property type="match status" value="1"/>
</dbReference>
<dbReference type="InterPro" id="IPR022385">
    <property type="entry name" value="Rhs_assc_core"/>
</dbReference>
<dbReference type="InterPro" id="IPR050708">
    <property type="entry name" value="T6SS_VgrG/RHS"/>
</dbReference>
<evidence type="ECO:0000313" key="1">
    <source>
        <dbReference type="EMBL" id="KAA1036991.1"/>
    </source>
</evidence>
<accession>A0ABQ6R6T7</accession>
<dbReference type="PANTHER" id="PTHR32305:SF17">
    <property type="entry name" value="TRNA NUCLEASE WAPA"/>
    <property type="match status" value="1"/>
</dbReference>
<organism evidence="1 2">
    <name type="scientific">Macrococcus equipercicus</name>
    <dbReference type="NCBI Taxonomy" id="69967"/>
    <lineage>
        <taxon>Bacteria</taxon>
        <taxon>Bacillati</taxon>
        <taxon>Bacillota</taxon>
        <taxon>Bacilli</taxon>
        <taxon>Bacillales</taxon>
        <taxon>Staphylococcaceae</taxon>
        <taxon>Macrococcus</taxon>
    </lineage>
</organism>
<sequence length="239" mass="27886">MNRTFDLDFKLKVIDESNKEVVKDSVLKDQPFRYASYFYDTESSQYYLMARYYHPKHGVFLAVDPELGADETAEMHNVYSYAKNNSVLYTDVDGNRSGRAQAIRKALTKLINLAKKTFTKEGKNAAKKLKSKPSNQQIKNLNKLRKKKSLNKGSTGRVTPKNLQEKLFMEEVLSESLAYSAYVRLRKGMTDKRWHKKDGWVKMTRVHIGNPATKKDNIEIHFVYNRITYKFDDFKFVNK</sequence>
<dbReference type="EMBL" id="SCWC02000009">
    <property type="protein sequence ID" value="KAA1036991.1"/>
    <property type="molecule type" value="Genomic_DNA"/>
</dbReference>
<keyword evidence="2" id="KW-1185">Reference proteome</keyword>
<gene>
    <name evidence="1" type="ORF">ERX35_010075</name>
</gene>
<dbReference type="PANTHER" id="PTHR32305">
    <property type="match status" value="1"/>
</dbReference>
<dbReference type="Gene3D" id="2.180.10.10">
    <property type="entry name" value="RHS repeat-associated core"/>
    <property type="match status" value="1"/>
</dbReference>
<protein>
    <submittedName>
        <fullName evidence="1">RHS repeat-associated core domain-containing protein</fullName>
    </submittedName>
</protein>
<dbReference type="Proteomes" id="UP000295735">
    <property type="component" value="Unassembled WGS sequence"/>
</dbReference>